<evidence type="ECO:0000313" key="2">
    <source>
        <dbReference type="Proteomes" id="UP000183832"/>
    </source>
</evidence>
<dbReference type="EMBL" id="CVRI01000022">
    <property type="protein sequence ID" value="CRK92030.1"/>
    <property type="molecule type" value="Genomic_DNA"/>
</dbReference>
<keyword evidence="2" id="KW-1185">Reference proteome</keyword>
<dbReference type="AlphaFoldDB" id="A0A1J1HZR7"/>
<gene>
    <name evidence="1" type="ORF">CLUMA_CG005610</name>
</gene>
<reference evidence="1 2" key="1">
    <citation type="submission" date="2015-04" db="EMBL/GenBank/DDBJ databases">
        <authorList>
            <person name="Syromyatnikov M.Y."/>
            <person name="Popov V.N."/>
        </authorList>
    </citation>
    <scope>NUCLEOTIDE SEQUENCE [LARGE SCALE GENOMIC DNA]</scope>
</reference>
<name>A0A1J1HZR7_9DIPT</name>
<proteinExistence type="predicted"/>
<protein>
    <submittedName>
        <fullName evidence="1">CLUMA_CG005610, isoform A</fullName>
    </submittedName>
</protein>
<dbReference type="Proteomes" id="UP000183832">
    <property type="component" value="Unassembled WGS sequence"/>
</dbReference>
<organism evidence="1 2">
    <name type="scientific">Clunio marinus</name>
    <dbReference type="NCBI Taxonomy" id="568069"/>
    <lineage>
        <taxon>Eukaryota</taxon>
        <taxon>Metazoa</taxon>
        <taxon>Ecdysozoa</taxon>
        <taxon>Arthropoda</taxon>
        <taxon>Hexapoda</taxon>
        <taxon>Insecta</taxon>
        <taxon>Pterygota</taxon>
        <taxon>Neoptera</taxon>
        <taxon>Endopterygota</taxon>
        <taxon>Diptera</taxon>
        <taxon>Nematocera</taxon>
        <taxon>Chironomoidea</taxon>
        <taxon>Chironomidae</taxon>
        <taxon>Clunio</taxon>
    </lineage>
</organism>
<accession>A0A1J1HZR7</accession>
<sequence length="80" mass="9364">MNVVGKIATRSKPDFIKIVNVCRYNNLTKRPGNGNCSMNNVLYHMILSVTTHFLLSHNVFVHKEPVTQKRFSDSKYRQYY</sequence>
<evidence type="ECO:0000313" key="1">
    <source>
        <dbReference type="EMBL" id="CRK92030.1"/>
    </source>
</evidence>